<dbReference type="Proteomes" id="UP000000852">
    <property type="component" value="Chromosome"/>
</dbReference>
<dbReference type="AlphaFoldDB" id="C6Y3J4"/>
<proteinExistence type="predicted"/>
<dbReference type="RefSeq" id="WP_012781217.1">
    <property type="nucleotide sequence ID" value="NC_013061.1"/>
</dbReference>
<dbReference type="STRING" id="485917.Phep_1054"/>
<sequence>MRKYFFTVVLAMGVLGASGQTTNIFPASGNVGLGTTSPAYKLDVDGEVRINNTILTNSNSPFDNSSVMYTQAGAHNMFGVDGGWIDKYFGMKTNGDFLTMGGNFGIGTRNPEAKLHVVGNVKLFGNYDGTNNVQFVPYNGLGNTWELYPQPEGYGIFNRNAYTFPFFISNGDNIGIGTLTPTEKLSVKGKIRAQEIKVENTNWPDYVFTKDYTLPTLQQTENHIKEKGHLPGIPSAAEVKANGIDLGEMNAKLLQKIEELTLHLIEQDKFNNDQAKLIGKLQEMSKYQQIEINNLKNKK</sequence>
<dbReference type="KEGG" id="phe:Phep_1054"/>
<name>C6Y3J4_PEDHD</name>
<evidence type="ECO:0000256" key="1">
    <source>
        <dbReference type="SAM" id="SignalP"/>
    </source>
</evidence>
<evidence type="ECO:0000313" key="3">
    <source>
        <dbReference type="Proteomes" id="UP000000852"/>
    </source>
</evidence>
<feature type="chain" id="PRO_5002974542" evidence="1">
    <location>
        <begin position="20"/>
        <end position="299"/>
    </location>
</feature>
<organism evidence="2 3">
    <name type="scientific">Pedobacter heparinus (strain ATCC 13125 / DSM 2366 / CIP 104194 / JCM 7457 / NBRC 12017 / NCIMB 9290 / NRRL B-14731 / HIM 762-3)</name>
    <dbReference type="NCBI Taxonomy" id="485917"/>
    <lineage>
        <taxon>Bacteria</taxon>
        <taxon>Pseudomonadati</taxon>
        <taxon>Bacteroidota</taxon>
        <taxon>Sphingobacteriia</taxon>
        <taxon>Sphingobacteriales</taxon>
        <taxon>Sphingobacteriaceae</taxon>
        <taxon>Pedobacter</taxon>
    </lineage>
</organism>
<dbReference type="EMBL" id="CP001681">
    <property type="protein sequence ID" value="ACU03273.1"/>
    <property type="molecule type" value="Genomic_DNA"/>
</dbReference>
<gene>
    <name evidence="2" type="ordered locus">Phep_1054</name>
</gene>
<keyword evidence="3" id="KW-1185">Reference proteome</keyword>
<protein>
    <submittedName>
        <fullName evidence="2">Uncharacterized protein</fullName>
    </submittedName>
</protein>
<accession>C6Y3J4</accession>
<dbReference type="eggNOG" id="COG5295">
    <property type="taxonomic scope" value="Bacteria"/>
</dbReference>
<keyword evidence="1" id="KW-0732">Signal</keyword>
<dbReference type="HOGENOM" id="CLU_044440_1_0_10"/>
<reference evidence="2 3" key="1">
    <citation type="journal article" date="2009" name="Stand. Genomic Sci.">
        <title>Complete genome sequence of Pedobacter heparinus type strain (HIM 762-3).</title>
        <authorList>
            <person name="Han C."/>
            <person name="Spring S."/>
            <person name="Lapidus A."/>
            <person name="Del Rio T.G."/>
            <person name="Tice H."/>
            <person name="Copeland A."/>
            <person name="Cheng J.F."/>
            <person name="Lucas S."/>
            <person name="Chen F."/>
            <person name="Nolan M."/>
            <person name="Bruce D."/>
            <person name="Goodwin L."/>
            <person name="Pitluck S."/>
            <person name="Ivanova N."/>
            <person name="Mavromatis K."/>
            <person name="Mikhailova N."/>
            <person name="Pati A."/>
            <person name="Chen A."/>
            <person name="Palaniappan K."/>
            <person name="Land M."/>
            <person name="Hauser L."/>
            <person name="Chang Y.J."/>
            <person name="Jeffries C.C."/>
            <person name="Saunders E."/>
            <person name="Chertkov O."/>
            <person name="Brettin T."/>
            <person name="Goker M."/>
            <person name="Rohde M."/>
            <person name="Bristow J."/>
            <person name="Eisen J.A."/>
            <person name="Markowitz V."/>
            <person name="Hugenholtz P."/>
            <person name="Kyrpides N.C."/>
            <person name="Klenk H.P."/>
            <person name="Detter J.C."/>
        </authorList>
    </citation>
    <scope>NUCLEOTIDE SEQUENCE [LARGE SCALE GENOMIC DNA]</scope>
    <source>
        <strain evidence="3">ATCC 13125 / DSM 2366 / CIP 104194 / JCM 7457 / NBRC 12017 / NCIMB 9290 / NRRL B-14731 / HIM 762-3</strain>
    </source>
</reference>
<feature type="signal peptide" evidence="1">
    <location>
        <begin position="1"/>
        <end position="19"/>
    </location>
</feature>
<dbReference type="OrthoDB" id="9808753at2"/>
<evidence type="ECO:0000313" key="2">
    <source>
        <dbReference type="EMBL" id="ACU03273.1"/>
    </source>
</evidence>